<dbReference type="PANTHER" id="PTHR35936">
    <property type="entry name" value="MEMBRANE-BOUND LYTIC MUREIN TRANSGLYCOSYLASE F"/>
    <property type="match status" value="1"/>
</dbReference>
<dbReference type="AlphaFoldDB" id="A0A9D1PLQ2"/>
<protein>
    <submittedName>
        <fullName evidence="10">Transporter substrate-binding domain-containing protein</fullName>
    </submittedName>
</protein>
<dbReference type="InterPro" id="IPR018313">
    <property type="entry name" value="SBP_3_CS"/>
</dbReference>
<evidence type="ECO:0000256" key="1">
    <source>
        <dbReference type="ARBA" id="ARBA00004196"/>
    </source>
</evidence>
<dbReference type="PANTHER" id="PTHR35936:SF38">
    <property type="entry name" value="GLUTAMINE-BINDING PERIPLASMIC PROTEIN"/>
    <property type="match status" value="1"/>
</dbReference>
<dbReference type="InterPro" id="IPR001320">
    <property type="entry name" value="Iontro_rcpt_C"/>
</dbReference>
<evidence type="ECO:0000256" key="2">
    <source>
        <dbReference type="ARBA" id="ARBA00010333"/>
    </source>
</evidence>
<evidence type="ECO:0000313" key="11">
    <source>
        <dbReference type="Proteomes" id="UP000823937"/>
    </source>
</evidence>
<evidence type="ECO:0000313" key="10">
    <source>
        <dbReference type="EMBL" id="HIV74075.1"/>
    </source>
</evidence>
<dbReference type="GO" id="GO:0016020">
    <property type="term" value="C:membrane"/>
    <property type="evidence" value="ECO:0007669"/>
    <property type="project" value="InterPro"/>
</dbReference>
<organism evidence="10 11">
    <name type="scientific">Candidatus Pseudogracilibacillus intestinigallinarum</name>
    <dbReference type="NCBI Taxonomy" id="2838742"/>
    <lineage>
        <taxon>Bacteria</taxon>
        <taxon>Bacillati</taxon>
        <taxon>Bacillota</taxon>
        <taxon>Bacilli</taxon>
        <taxon>Bacillales</taxon>
        <taxon>Bacillaceae</taxon>
        <taxon>Pseudogracilibacillus</taxon>
    </lineage>
</organism>
<name>A0A9D1PLQ2_9BACI</name>
<evidence type="ECO:0000256" key="4">
    <source>
        <dbReference type="ARBA" id="ARBA00023139"/>
    </source>
</evidence>
<accession>A0A9D1PLQ2</accession>
<dbReference type="Pfam" id="PF00497">
    <property type="entry name" value="SBP_bac_3"/>
    <property type="match status" value="1"/>
</dbReference>
<sequence length="269" mass="29292">MKKIVLSILLGIMVAVLVACGGNNDANSNANDATNNNGGGGDKDTYVVATDNGYVPFEYIDEESGDLVGFDIDLIEALAEEVGVDIEFETLEFDGIVAGISSGKFDIAIAGMTITEEREKSIDFTDPYYEAGLILAVTDDNDEIQSIDDVDGKTIATRTGSTSETYLKENTDAEVEAFPQIIEGYQNVLAGRADAVLYDLPNVLFYSEKEADNKLVTVGEKLTGEDYGIAFPKDSELRDQFNDALQTLKENGTYDDIYEEWFGERPEGT</sequence>
<dbReference type="SUPFAM" id="SSF53850">
    <property type="entry name" value="Periplasmic binding protein-like II"/>
    <property type="match status" value="1"/>
</dbReference>
<keyword evidence="3 7" id="KW-0732">Signal</keyword>
<dbReference type="SMART" id="SM00079">
    <property type="entry name" value="PBPe"/>
    <property type="match status" value="1"/>
</dbReference>
<dbReference type="GO" id="GO:0015276">
    <property type="term" value="F:ligand-gated monoatomic ion channel activity"/>
    <property type="evidence" value="ECO:0007669"/>
    <property type="project" value="InterPro"/>
</dbReference>
<evidence type="ECO:0000259" key="9">
    <source>
        <dbReference type="SMART" id="SM00079"/>
    </source>
</evidence>
<proteinExistence type="inferred from homology"/>
<evidence type="ECO:0000256" key="5">
    <source>
        <dbReference type="ARBA" id="ARBA00023288"/>
    </source>
</evidence>
<evidence type="ECO:0000256" key="7">
    <source>
        <dbReference type="SAM" id="SignalP"/>
    </source>
</evidence>
<comment type="similarity">
    <text evidence="2 6">Belongs to the bacterial solute-binding protein 3 family.</text>
</comment>
<dbReference type="GO" id="GO:0030313">
    <property type="term" value="C:cell envelope"/>
    <property type="evidence" value="ECO:0007669"/>
    <property type="project" value="UniProtKB-SubCell"/>
</dbReference>
<comment type="caution">
    <text evidence="10">The sequence shown here is derived from an EMBL/GenBank/DDBJ whole genome shotgun (WGS) entry which is preliminary data.</text>
</comment>
<dbReference type="Gene3D" id="3.40.190.10">
    <property type="entry name" value="Periplasmic binding protein-like II"/>
    <property type="match status" value="2"/>
</dbReference>
<evidence type="ECO:0000256" key="3">
    <source>
        <dbReference type="ARBA" id="ARBA00022729"/>
    </source>
</evidence>
<dbReference type="SMART" id="SM00062">
    <property type="entry name" value="PBPb"/>
    <property type="match status" value="1"/>
</dbReference>
<gene>
    <name evidence="10" type="ORF">H9895_03225</name>
</gene>
<feature type="domain" description="Ionotropic glutamate receptor C-terminal" evidence="9">
    <location>
        <begin position="45"/>
        <end position="264"/>
    </location>
</feature>
<dbReference type="PROSITE" id="PS51257">
    <property type="entry name" value="PROKAR_LIPOPROTEIN"/>
    <property type="match status" value="1"/>
</dbReference>
<reference evidence="10" key="2">
    <citation type="submission" date="2021-04" db="EMBL/GenBank/DDBJ databases">
        <authorList>
            <person name="Gilroy R."/>
        </authorList>
    </citation>
    <scope>NUCLEOTIDE SEQUENCE</scope>
    <source>
        <strain evidence="10">CHK169-2315</strain>
    </source>
</reference>
<keyword evidence="5" id="KW-0449">Lipoprotein</keyword>
<dbReference type="InterPro" id="IPR001638">
    <property type="entry name" value="Solute-binding_3/MltF_N"/>
</dbReference>
<dbReference type="PROSITE" id="PS01039">
    <property type="entry name" value="SBP_BACTERIAL_3"/>
    <property type="match status" value="1"/>
</dbReference>
<feature type="chain" id="PRO_5039241635" evidence="7">
    <location>
        <begin position="22"/>
        <end position="269"/>
    </location>
</feature>
<dbReference type="Proteomes" id="UP000823937">
    <property type="component" value="Unassembled WGS sequence"/>
</dbReference>
<evidence type="ECO:0000256" key="6">
    <source>
        <dbReference type="RuleBase" id="RU003744"/>
    </source>
</evidence>
<evidence type="ECO:0000259" key="8">
    <source>
        <dbReference type="SMART" id="SM00062"/>
    </source>
</evidence>
<feature type="signal peptide" evidence="7">
    <location>
        <begin position="1"/>
        <end position="21"/>
    </location>
</feature>
<dbReference type="EMBL" id="DXHX01000045">
    <property type="protein sequence ID" value="HIV74075.1"/>
    <property type="molecule type" value="Genomic_DNA"/>
</dbReference>
<comment type="subcellular location">
    <subcellularLocation>
        <location evidence="1">Cell envelope</location>
    </subcellularLocation>
</comment>
<reference evidence="10" key="1">
    <citation type="journal article" date="2021" name="PeerJ">
        <title>Extensive microbial diversity within the chicken gut microbiome revealed by metagenomics and culture.</title>
        <authorList>
            <person name="Gilroy R."/>
            <person name="Ravi A."/>
            <person name="Getino M."/>
            <person name="Pursley I."/>
            <person name="Horton D.L."/>
            <person name="Alikhan N.F."/>
            <person name="Baker D."/>
            <person name="Gharbi K."/>
            <person name="Hall N."/>
            <person name="Watson M."/>
            <person name="Adriaenssens E.M."/>
            <person name="Foster-Nyarko E."/>
            <person name="Jarju S."/>
            <person name="Secka A."/>
            <person name="Antonio M."/>
            <person name="Oren A."/>
            <person name="Chaudhuri R.R."/>
            <person name="La Ragione R."/>
            <person name="Hildebrand F."/>
            <person name="Pallen M.J."/>
        </authorList>
    </citation>
    <scope>NUCLEOTIDE SEQUENCE</scope>
    <source>
        <strain evidence="10">CHK169-2315</strain>
    </source>
</reference>
<feature type="domain" description="Solute-binding protein family 3/N-terminal" evidence="8">
    <location>
        <begin position="45"/>
        <end position="265"/>
    </location>
</feature>
<keyword evidence="4" id="KW-0564">Palmitate</keyword>